<feature type="transmembrane region" description="Helical" evidence="7">
    <location>
        <begin position="132"/>
        <end position="150"/>
    </location>
</feature>
<keyword evidence="4 7" id="KW-1133">Transmembrane helix</keyword>
<protein>
    <submittedName>
        <fullName evidence="8">MFS-type transporter cnsL</fullName>
    </submittedName>
</protein>
<evidence type="ECO:0000256" key="4">
    <source>
        <dbReference type="ARBA" id="ARBA00022989"/>
    </source>
</evidence>
<accession>A0A8H6RT77</accession>
<evidence type="ECO:0000313" key="8">
    <source>
        <dbReference type="EMBL" id="KAF7196706.1"/>
    </source>
</evidence>
<comment type="caution">
    <text evidence="8">The sequence shown here is derived from an EMBL/GenBank/DDBJ whole genome shotgun (WGS) entry which is preliminary data.</text>
</comment>
<feature type="region of interest" description="Disordered" evidence="6">
    <location>
        <begin position="1"/>
        <end position="32"/>
    </location>
</feature>
<dbReference type="InterPro" id="IPR011701">
    <property type="entry name" value="MFS"/>
</dbReference>
<comment type="subcellular location">
    <subcellularLocation>
        <location evidence="1">Membrane</location>
        <topology evidence="1">Multi-pass membrane protein</topology>
    </subcellularLocation>
</comment>
<feature type="transmembrane region" description="Helical" evidence="7">
    <location>
        <begin position="454"/>
        <end position="477"/>
    </location>
</feature>
<feature type="compositionally biased region" description="Basic and acidic residues" evidence="6">
    <location>
        <begin position="1"/>
        <end position="15"/>
    </location>
</feature>
<dbReference type="AlphaFoldDB" id="A0A8H6RT77"/>
<dbReference type="PANTHER" id="PTHR43791:SF97">
    <property type="entry name" value="ALLANTOATE TRANSPORTER, PUTATIVE (AFU_ORTHOLOGUE AFUA_1G14700)-RELATED"/>
    <property type="match status" value="1"/>
</dbReference>
<feature type="transmembrane region" description="Helical" evidence="7">
    <location>
        <begin position="102"/>
        <end position="120"/>
    </location>
</feature>
<feature type="transmembrane region" description="Helical" evidence="7">
    <location>
        <begin position="421"/>
        <end position="442"/>
    </location>
</feature>
<dbReference type="PANTHER" id="PTHR43791">
    <property type="entry name" value="PERMEASE-RELATED"/>
    <property type="match status" value="1"/>
</dbReference>
<dbReference type="OrthoDB" id="6730379at2759"/>
<feature type="transmembrane region" description="Helical" evidence="7">
    <location>
        <begin position="291"/>
        <end position="314"/>
    </location>
</feature>
<dbReference type="Pfam" id="PF07690">
    <property type="entry name" value="MFS_1"/>
    <property type="match status" value="1"/>
</dbReference>
<evidence type="ECO:0000256" key="6">
    <source>
        <dbReference type="SAM" id="MobiDB-lite"/>
    </source>
</evidence>
<keyword evidence="5 7" id="KW-0472">Membrane</keyword>
<dbReference type="GO" id="GO:0022857">
    <property type="term" value="F:transmembrane transporter activity"/>
    <property type="evidence" value="ECO:0007669"/>
    <property type="project" value="InterPro"/>
</dbReference>
<dbReference type="Gene3D" id="1.20.1250.20">
    <property type="entry name" value="MFS general substrate transporter like domains"/>
    <property type="match status" value="1"/>
</dbReference>
<feature type="transmembrane region" description="Helical" evidence="7">
    <location>
        <begin position="362"/>
        <end position="381"/>
    </location>
</feature>
<feature type="transmembrane region" description="Helical" evidence="7">
    <location>
        <begin position="387"/>
        <end position="409"/>
    </location>
</feature>
<dbReference type="InterPro" id="IPR036259">
    <property type="entry name" value="MFS_trans_sf"/>
</dbReference>
<dbReference type="GO" id="GO:0016020">
    <property type="term" value="C:membrane"/>
    <property type="evidence" value="ECO:0007669"/>
    <property type="project" value="UniProtKB-SubCell"/>
</dbReference>
<feature type="transmembrane region" description="Helical" evidence="7">
    <location>
        <begin position="222"/>
        <end position="242"/>
    </location>
</feature>
<evidence type="ECO:0000256" key="7">
    <source>
        <dbReference type="SAM" id="Phobius"/>
    </source>
</evidence>
<reference evidence="8" key="1">
    <citation type="submission" date="2020-04" db="EMBL/GenBank/DDBJ databases">
        <title>Draft genome resource of the tomato pathogen Pseudocercospora fuligena.</title>
        <authorList>
            <person name="Zaccaron A."/>
        </authorList>
    </citation>
    <scope>NUCLEOTIDE SEQUENCE</scope>
    <source>
        <strain evidence="8">PF001</strain>
    </source>
</reference>
<keyword evidence="9" id="KW-1185">Reference proteome</keyword>
<evidence type="ECO:0000256" key="2">
    <source>
        <dbReference type="ARBA" id="ARBA00022448"/>
    </source>
</evidence>
<feature type="transmembrane region" description="Helical" evidence="7">
    <location>
        <begin position="65"/>
        <end position="82"/>
    </location>
</feature>
<gene>
    <name evidence="8" type="ORF">HII31_02076</name>
</gene>
<feature type="transmembrane region" description="Helical" evidence="7">
    <location>
        <begin position="334"/>
        <end position="350"/>
    </location>
</feature>
<feature type="transmembrane region" description="Helical" evidence="7">
    <location>
        <begin position="156"/>
        <end position="183"/>
    </location>
</feature>
<sequence length="514" mass="57474">MSSIHSEEPAMDRKTPSVSIEPENKAAATSRSHDVGAAYSGYFNEHDAFAPEEARRLRWKLDLRLIPILAFNIILGATDKASTSTGALYGMREDTNSTGNRYSWVGSAFYFGYLFWCFPAGSLLQKLPIAKLMSGMIFCWGCILIGTAFVRSFPVFIFLRVLLGALEAPIIPGGYLMLSMWYTRHEQALRTGFMYTNWSTIILIGPIGYGVGGIAGGHQWRWWFMTLGAISIVWACVVGLFLPDNVVRAKFLGEREKAIAVERIRADQTGMENKTFKREQMVEALLDPKTWLMFLFNIFVSIPNGGLTNFQALIIKGLGFSSRRSVLLGMPEGVVGTISTYGCSLAVYYLSKRWPGLQCRTLVIVAVELIGMVACVFLYVLPQHVVGGRLACLWLAKFFLGPYIISLQLNVANISGHTKKVTVQALIFIAYCASNIIAPQFFLDSQAPLYPLGMGALLAGYVGAILTILVYAAYCYFENCRRERLDSTRGERVHLDTDFRDLTDRENIHFRYVW</sequence>
<keyword evidence="3 7" id="KW-0812">Transmembrane</keyword>
<feature type="transmembrane region" description="Helical" evidence="7">
    <location>
        <begin position="195"/>
        <end position="216"/>
    </location>
</feature>
<evidence type="ECO:0000256" key="3">
    <source>
        <dbReference type="ARBA" id="ARBA00022692"/>
    </source>
</evidence>
<proteinExistence type="predicted"/>
<organism evidence="8 9">
    <name type="scientific">Pseudocercospora fuligena</name>
    <dbReference type="NCBI Taxonomy" id="685502"/>
    <lineage>
        <taxon>Eukaryota</taxon>
        <taxon>Fungi</taxon>
        <taxon>Dikarya</taxon>
        <taxon>Ascomycota</taxon>
        <taxon>Pezizomycotina</taxon>
        <taxon>Dothideomycetes</taxon>
        <taxon>Dothideomycetidae</taxon>
        <taxon>Mycosphaerellales</taxon>
        <taxon>Mycosphaerellaceae</taxon>
        <taxon>Pseudocercospora</taxon>
    </lineage>
</organism>
<evidence type="ECO:0000313" key="9">
    <source>
        <dbReference type="Proteomes" id="UP000660729"/>
    </source>
</evidence>
<keyword evidence="2" id="KW-0813">Transport</keyword>
<evidence type="ECO:0000256" key="5">
    <source>
        <dbReference type="ARBA" id="ARBA00023136"/>
    </source>
</evidence>
<dbReference type="Proteomes" id="UP000660729">
    <property type="component" value="Unassembled WGS sequence"/>
</dbReference>
<dbReference type="SUPFAM" id="SSF103473">
    <property type="entry name" value="MFS general substrate transporter"/>
    <property type="match status" value="1"/>
</dbReference>
<name>A0A8H6RT77_9PEZI</name>
<dbReference type="EMBL" id="JABCIY010000024">
    <property type="protein sequence ID" value="KAF7196706.1"/>
    <property type="molecule type" value="Genomic_DNA"/>
</dbReference>
<evidence type="ECO:0000256" key="1">
    <source>
        <dbReference type="ARBA" id="ARBA00004141"/>
    </source>
</evidence>